<feature type="compositionally biased region" description="Basic and acidic residues" evidence="12">
    <location>
        <begin position="194"/>
        <end position="206"/>
    </location>
</feature>
<proteinExistence type="inferred from homology"/>
<evidence type="ECO:0000259" key="13">
    <source>
        <dbReference type="Pfam" id="PF01576"/>
    </source>
</evidence>
<feature type="region of interest" description="Disordered" evidence="12">
    <location>
        <begin position="189"/>
        <end position="226"/>
    </location>
</feature>
<evidence type="ECO:0000256" key="8">
    <source>
        <dbReference type="ARBA" id="ARBA00023175"/>
    </source>
</evidence>
<name>A0ABD1DG70_CULPP</name>
<feature type="compositionally biased region" description="Low complexity" evidence="12">
    <location>
        <begin position="207"/>
        <end position="223"/>
    </location>
</feature>
<dbReference type="SUPFAM" id="SSF90257">
    <property type="entry name" value="Myosin rod fragments"/>
    <property type="match status" value="1"/>
</dbReference>
<gene>
    <name evidence="14" type="ORF">pipiens_008792</name>
</gene>
<comment type="subcellular location">
    <subcellularLocation>
        <location evidence="1">Cytoplasm</location>
        <location evidence="1">Myofibril</location>
    </subcellularLocation>
</comment>
<protein>
    <recommendedName>
        <fullName evidence="3">Paramyosin</fullName>
    </recommendedName>
</protein>
<feature type="coiled-coil region" evidence="11">
    <location>
        <begin position="279"/>
        <end position="356"/>
    </location>
</feature>
<dbReference type="PANTHER" id="PTHR46349">
    <property type="entry name" value="CINGULIN-LIKE PROTEIN 1-RELATED"/>
    <property type="match status" value="1"/>
</dbReference>
<evidence type="ECO:0000256" key="7">
    <source>
        <dbReference type="ARBA" id="ARBA00023123"/>
    </source>
</evidence>
<keyword evidence="7" id="KW-0518">Myosin</keyword>
<dbReference type="PANTHER" id="PTHR46349:SF6">
    <property type="entry name" value="MYOSIN-6-LIKE"/>
    <property type="match status" value="1"/>
</dbReference>
<evidence type="ECO:0000256" key="9">
    <source>
        <dbReference type="ARBA" id="ARBA00023179"/>
    </source>
</evidence>
<evidence type="ECO:0000256" key="12">
    <source>
        <dbReference type="SAM" id="MobiDB-lite"/>
    </source>
</evidence>
<evidence type="ECO:0000256" key="6">
    <source>
        <dbReference type="ARBA" id="ARBA00023054"/>
    </source>
</evidence>
<keyword evidence="4" id="KW-0787">Thick filament</keyword>
<evidence type="ECO:0000256" key="2">
    <source>
        <dbReference type="ARBA" id="ARBA00008447"/>
    </source>
</evidence>
<keyword evidence="6 11" id="KW-0175">Coiled coil</keyword>
<dbReference type="GO" id="GO:0030016">
    <property type="term" value="C:myofibril"/>
    <property type="evidence" value="ECO:0007669"/>
    <property type="project" value="UniProtKB-SubCell"/>
</dbReference>
<dbReference type="GO" id="GO:0032982">
    <property type="term" value="C:myosin filament"/>
    <property type="evidence" value="ECO:0007669"/>
    <property type="project" value="UniProtKB-KW"/>
</dbReference>
<evidence type="ECO:0000256" key="3">
    <source>
        <dbReference type="ARBA" id="ARBA00018623"/>
    </source>
</evidence>
<feature type="domain" description="Myosin tail" evidence="13">
    <location>
        <begin position="286"/>
        <end position="616"/>
    </location>
</feature>
<comment type="similarity">
    <text evidence="2">Belongs to the paramyosin family.</text>
</comment>
<dbReference type="SUPFAM" id="SSF57997">
    <property type="entry name" value="Tropomyosin"/>
    <property type="match status" value="1"/>
</dbReference>
<evidence type="ECO:0000256" key="11">
    <source>
        <dbReference type="SAM" id="Coils"/>
    </source>
</evidence>
<dbReference type="Pfam" id="PF01576">
    <property type="entry name" value="Myosin_tail_1"/>
    <property type="match status" value="1"/>
</dbReference>
<dbReference type="EMBL" id="JBEHCU010005820">
    <property type="protein sequence ID" value="KAL1398648.1"/>
    <property type="molecule type" value="Genomic_DNA"/>
</dbReference>
<evidence type="ECO:0000256" key="10">
    <source>
        <dbReference type="ARBA" id="ARBA00049580"/>
    </source>
</evidence>
<dbReference type="InterPro" id="IPR002928">
    <property type="entry name" value="Myosin_tail"/>
</dbReference>
<keyword evidence="9" id="KW-0514">Muscle protein</keyword>
<feature type="coiled-coil region" evidence="11">
    <location>
        <begin position="392"/>
        <end position="616"/>
    </location>
</feature>
<dbReference type="InterPro" id="IPR014751">
    <property type="entry name" value="XRCC4-like_C"/>
</dbReference>
<dbReference type="Gene3D" id="1.20.5.370">
    <property type="match status" value="1"/>
</dbReference>
<evidence type="ECO:0000313" key="14">
    <source>
        <dbReference type="EMBL" id="KAL1398648.1"/>
    </source>
</evidence>
<keyword evidence="5" id="KW-0963">Cytoplasm</keyword>
<accession>A0ABD1DG70</accession>
<dbReference type="Proteomes" id="UP001562425">
    <property type="component" value="Unassembled WGS sequence"/>
</dbReference>
<evidence type="ECO:0000256" key="4">
    <source>
        <dbReference type="ARBA" id="ARBA00022433"/>
    </source>
</evidence>
<evidence type="ECO:0000256" key="1">
    <source>
        <dbReference type="ARBA" id="ARBA00004657"/>
    </source>
</evidence>
<evidence type="ECO:0000313" key="15">
    <source>
        <dbReference type="Proteomes" id="UP001562425"/>
    </source>
</evidence>
<comment type="caution">
    <text evidence="14">The sequence shown here is derived from an EMBL/GenBank/DDBJ whole genome shotgun (WGS) entry which is preliminary data.</text>
</comment>
<sequence>MAPLHALSNRSERRERLIPTQIWDANYVHAMHYYQPMIDYLDAKRRGRTPERIPYLPYTEERGLNRFHTSHFAFRPYSAEEIALLSTEAVDKAESYLPDYRSDIKRSVLSLTATADAARLRKHVTPDSVLDRYQRKLSQRYAQQNQQESRDRMALCRRTQYYSEMKGDDLSPEVKKAIRGKSANQISNILLNESRNKSRASEERSMSKVVRSSSSARISGSNRATSEVRTYVIKSSSGAETCSEESSQQYKAMHTSVDNVRREIKNFAVKTTEFLHDTSKQTSIEIEQLNARVVEAETKLKSEVMRIKKKLQIQITELEMSLDVANHTNIELQKTIKRQSAQLTEITAHYDEIQRQLQSTVDQYGIAQRRIQSLTGELEEIRVNYDSSLRSKRQVEVSLEEAQSRINELTLSNASYATLRSKLEQELQTLAVDYEEVTRELRVSDERYQKVQVELKHTVELLHEEQERIVKIETIKKSLEVEVKQLSVRLEEVEVNAVAGSRRIISKLEARLRDIEAELEGERNRHSETIKILRKKERSVKEVYIQIEEDQKNIQLLQDALEKANQKIAAYKRQLVEQEQCSQQCVTKVRRFQRELEAAEDRADCAESNLTMVRAKHRTFVTTSTVPGSQVYLVQESTTRTVNESS</sequence>
<dbReference type="AlphaFoldDB" id="A0ABD1DG70"/>
<evidence type="ECO:0000256" key="5">
    <source>
        <dbReference type="ARBA" id="ARBA00022490"/>
    </source>
</evidence>
<reference evidence="14 15" key="1">
    <citation type="submission" date="2024-05" db="EMBL/GenBank/DDBJ databases">
        <title>Culex pipiens pipiens assembly and annotation.</title>
        <authorList>
            <person name="Alout H."/>
            <person name="Durand T."/>
        </authorList>
    </citation>
    <scope>NUCLEOTIDE SEQUENCE [LARGE SCALE GENOMIC DNA]</scope>
    <source>
        <strain evidence="14">HA-2024</strain>
        <tissue evidence="14">Whole body</tissue>
    </source>
</reference>
<dbReference type="GO" id="GO:0016459">
    <property type="term" value="C:myosin complex"/>
    <property type="evidence" value="ECO:0007669"/>
    <property type="project" value="UniProtKB-KW"/>
</dbReference>
<organism evidence="14 15">
    <name type="scientific">Culex pipiens pipiens</name>
    <name type="common">Northern house mosquito</name>
    <dbReference type="NCBI Taxonomy" id="38569"/>
    <lineage>
        <taxon>Eukaryota</taxon>
        <taxon>Metazoa</taxon>
        <taxon>Ecdysozoa</taxon>
        <taxon>Arthropoda</taxon>
        <taxon>Hexapoda</taxon>
        <taxon>Insecta</taxon>
        <taxon>Pterygota</taxon>
        <taxon>Neoptera</taxon>
        <taxon>Endopterygota</taxon>
        <taxon>Diptera</taxon>
        <taxon>Nematocera</taxon>
        <taxon>Culicoidea</taxon>
        <taxon>Culicidae</taxon>
        <taxon>Culicinae</taxon>
        <taxon>Culicini</taxon>
        <taxon>Culex</taxon>
        <taxon>Culex</taxon>
    </lineage>
</organism>
<keyword evidence="8" id="KW-0505">Motor protein</keyword>
<comment type="function">
    <text evidence="10">Paramyosin is a major structural component of many thick filaments isolated from invertebrate muscles.</text>
</comment>
<keyword evidence="15" id="KW-1185">Reference proteome</keyword>